<evidence type="ECO:0000313" key="2">
    <source>
        <dbReference type="Proteomes" id="UP000193834"/>
    </source>
</evidence>
<dbReference type="EMBL" id="FXAZ01000001">
    <property type="protein sequence ID" value="SMG22651.1"/>
    <property type="molecule type" value="Genomic_DNA"/>
</dbReference>
<keyword evidence="2" id="KW-1185">Reference proteome</keyword>
<dbReference type="AlphaFoldDB" id="A0A1X7J506"/>
<sequence length="265" mass="30574">MDAKAKKILTQTFWSGGGWRAGGPSCSNEDFEYAKSKGLMFDPANMSHDECISTLRKLHAQPNLKDKAVRAFLHSLSTRKVHLRSALSSYALTCELRVHTYAERPAEQIGYCACGDCNDKKLMANDQYVNEDLNVLNFERIKWGGVRLNWLIYCLMDLELLNKEDWLEVRSEDIAILQQMIQDIEACSDTDAARQLEKRWKDVFPSNQHERDRVLEIWGFAGLLQSTNDYRKERGRGSDFVSMCTWRGEDGYCKEKLDLYFGPYL</sequence>
<dbReference type="Proteomes" id="UP000193834">
    <property type="component" value="Unassembled WGS sequence"/>
</dbReference>
<accession>A0A1X7J506</accession>
<gene>
    <name evidence="1" type="ORF">SAMN06295960_1211</name>
</gene>
<dbReference type="OrthoDB" id="2730767at2"/>
<proteinExistence type="predicted"/>
<reference evidence="1 2" key="1">
    <citation type="submission" date="2017-04" db="EMBL/GenBank/DDBJ databases">
        <authorList>
            <person name="Afonso C.L."/>
            <person name="Miller P.J."/>
            <person name="Scott M.A."/>
            <person name="Spackman E."/>
            <person name="Goraichik I."/>
            <person name="Dimitrov K.M."/>
            <person name="Suarez D.L."/>
            <person name="Swayne D.E."/>
        </authorList>
    </citation>
    <scope>NUCLEOTIDE SEQUENCE [LARGE SCALE GENOMIC DNA]</scope>
    <source>
        <strain evidence="1 2">11</strain>
    </source>
</reference>
<organism evidence="1 2">
    <name type="scientific">Paenibacillus aquistagni</name>
    <dbReference type="NCBI Taxonomy" id="1852522"/>
    <lineage>
        <taxon>Bacteria</taxon>
        <taxon>Bacillati</taxon>
        <taxon>Bacillota</taxon>
        <taxon>Bacilli</taxon>
        <taxon>Bacillales</taxon>
        <taxon>Paenibacillaceae</taxon>
        <taxon>Paenibacillus</taxon>
    </lineage>
</organism>
<evidence type="ECO:0000313" key="1">
    <source>
        <dbReference type="EMBL" id="SMG22651.1"/>
    </source>
</evidence>
<protein>
    <submittedName>
        <fullName evidence="1">Uncharacterized protein</fullName>
    </submittedName>
</protein>
<name>A0A1X7J506_9BACL</name>
<dbReference type="RefSeq" id="WP_085493380.1">
    <property type="nucleotide sequence ID" value="NZ_FXAZ01000001.1"/>
</dbReference>
<dbReference type="STRING" id="1852522.SAMN06295960_1211"/>